<evidence type="ECO:0000256" key="5">
    <source>
        <dbReference type="ARBA" id="ARBA00022801"/>
    </source>
</evidence>
<dbReference type="Pfam" id="PF02225">
    <property type="entry name" value="PA"/>
    <property type="match status" value="1"/>
</dbReference>
<evidence type="ECO:0000313" key="10">
    <source>
        <dbReference type="EMBL" id="GGB47569.1"/>
    </source>
</evidence>
<dbReference type="PROSITE" id="PS51892">
    <property type="entry name" value="SUBTILASE"/>
    <property type="match status" value="1"/>
</dbReference>
<dbReference type="Pfam" id="PF00082">
    <property type="entry name" value="Peptidase_S8"/>
    <property type="match status" value="2"/>
</dbReference>
<dbReference type="InterPro" id="IPR007280">
    <property type="entry name" value="Peptidase_C_arc/bac"/>
</dbReference>
<protein>
    <submittedName>
        <fullName evidence="10">Peptidase S8</fullName>
    </submittedName>
</protein>
<evidence type="ECO:0000256" key="8">
    <source>
        <dbReference type="SAM" id="SignalP"/>
    </source>
</evidence>
<dbReference type="SUPFAM" id="SSF89260">
    <property type="entry name" value="Collagen-binding domain"/>
    <property type="match status" value="1"/>
</dbReference>
<dbReference type="InterPro" id="IPR008979">
    <property type="entry name" value="Galactose-bd-like_sf"/>
</dbReference>
<dbReference type="SUPFAM" id="SSF54897">
    <property type="entry name" value="Protease propeptides/inhibitors"/>
    <property type="match status" value="1"/>
</dbReference>
<dbReference type="InterPro" id="IPR036852">
    <property type="entry name" value="Peptidase_S8/S53_dom_sf"/>
</dbReference>
<dbReference type="InterPro" id="IPR015500">
    <property type="entry name" value="Peptidase_S8_subtilisin-rel"/>
</dbReference>
<dbReference type="Pfam" id="PF04151">
    <property type="entry name" value="PPC"/>
    <property type="match status" value="1"/>
</dbReference>
<dbReference type="PROSITE" id="PS51829">
    <property type="entry name" value="P_HOMO_B"/>
    <property type="match status" value="1"/>
</dbReference>
<evidence type="ECO:0000256" key="2">
    <source>
        <dbReference type="ARBA" id="ARBA00022512"/>
    </source>
</evidence>
<dbReference type="InterPro" id="IPR010259">
    <property type="entry name" value="S8pro/Inhibitor_I9"/>
</dbReference>
<dbReference type="InterPro" id="IPR023828">
    <property type="entry name" value="Peptidase_S8_Ser-AS"/>
</dbReference>
<feature type="active site" description="Charge relay system" evidence="7">
    <location>
        <position position="186"/>
    </location>
</feature>
<dbReference type="PANTHER" id="PTHR43806">
    <property type="entry name" value="PEPTIDASE S8"/>
    <property type="match status" value="1"/>
</dbReference>
<feature type="active site" description="Charge relay system" evidence="7">
    <location>
        <position position="221"/>
    </location>
</feature>
<dbReference type="SUPFAM" id="SSF49785">
    <property type="entry name" value="Galactose-binding domain-like"/>
    <property type="match status" value="1"/>
</dbReference>
<evidence type="ECO:0000259" key="9">
    <source>
        <dbReference type="PROSITE" id="PS51829"/>
    </source>
</evidence>
<keyword evidence="2" id="KW-0964">Secreted</keyword>
<dbReference type="Proteomes" id="UP000617555">
    <property type="component" value="Unassembled WGS sequence"/>
</dbReference>
<dbReference type="Gene3D" id="3.30.70.80">
    <property type="entry name" value="Peptidase S8 propeptide/proteinase inhibitor I9"/>
    <property type="match status" value="1"/>
</dbReference>
<dbReference type="PROSITE" id="PS00138">
    <property type="entry name" value="SUBTILASE_SER"/>
    <property type="match status" value="1"/>
</dbReference>
<dbReference type="CDD" id="cd07477">
    <property type="entry name" value="Peptidases_S8_Subtilisin_subset"/>
    <property type="match status" value="1"/>
</dbReference>
<dbReference type="InterPro" id="IPR000209">
    <property type="entry name" value="Peptidase_S8/S53_dom"/>
</dbReference>
<organism evidence="10 11">
    <name type="scientific">Shewanella inventionis</name>
    <dbReference type="NCBI Taxonomy" id="1738770"/>
    <lineage>
        <taxon>Bacteria</taxon>
        <taxon>Pseudomonadati</taxon>
        <taxon>Pseudomonadota</taxon>
        <taxon>Gammaproteobacteria</taxon>
        <taxon>Alteromonadales</taxon>
        <taxon>Shewanellaceae</taxon>
        <taxon>Shewanella</taxon>
    </lineage>
</organism>
<dbReference type="InterPro" id="IPR034202">
    <property type="entry name" value="Subtilisin_Carlsberg-like"/>
</dbReference>
<dbReference type="EMBL" id="BMII01000003">
    <property type="protein sequence ID" value="GGB47569.1"/>
    <property type="molecule type" value="Genomic_DNA"/>
</dbReference>
<dbReference type="InterPro" id="IPR050131">
    <property type="entry name" value="Peptidase_S8_subtilisin-like"/>
</dbReference>
<dbReference type="PROSITE" id="PS00137">
    <property type="entry name" value="SUBTILASE_HIS"/>
    <property type="match status" value="1"/>
</dbReference>
<dbReference type="PANTHER" id="PTHR43806:SF11">
    <property type="entry name" value="CEREVISIN-RELATED"/>
    <property type="match status" value="1"/>
</dbReference>
<dbReference type="Gene3D" id="2.60.120.380">
    <property type="match status" value="1"/>
</dbReference>
<dbReference type="SUPFAM" id="SSF52743">
    <property type="entry name" value="Subtilisin-like"/>
    <property type="match status" value="1"/>
</dbReference>
<evidence type="ECO:0000256" key="4">
    <source>
        <dbReference type="ARBA" id="ARBA00022723"/>
    </source>
</evidence>
<dbReference type="Gene3D" id="2.60.120.260">
    <property type="entry name" value="Galactose-binding domain-like"/>
    <property type="match status" value="1"/>
</dbReference>
<sequence>MTYFYPDNMEDKMKNNPKKITMLSMTALALAVSTHINALPLQPSISINNQQIEQQSPLPKRYIVKFRNDNAAQVMNDIAISQSASNDTNLNSMDYQPRSNEVFTQLRALNSVKAREMKRIGRSNSYSAKLDSASIKALRLRQDVEYVEEDLPRRLLAETTPWGQTYVGATVLSDSQTGNRSICIIDSGYDRSHNDLSGNNVTGTNNSGTGNWYQPGNNNAHGTHVAGTIAAIANNEGVVGVMPNQNANIHVVKVFNEAGWGYSSSLVSAIDTCVNSGGANVVTMSLGGSGSSTTERNALNTHYNNGVLLIAAAGNAGDSSYSYPASYDSVVSVAAVDSNRDHAAFSQYTDQVEISGPGEAILSTVTVGEGRTADIIIAGQSYFNNGVVPHNRLTPSGSSYAAAPINASATAVLAECSVNGTSFNCGNMSNKICLVERIGNQGTSYPEINAVKACKTAGASGVIVYSNTALPGLQNPFLVDANSEILIPSMSVDRTTGLALKAKIGQTVTVSNLGNQDYEYYNGTSMATPHVSGVATLVWSYHPECSAAQIRSALNATADDLNVAGRDNKTGFGMVNATAAKAYLDESCNGPTDPGTGSGDNVLVKGVAKTGLAGAKNDELYYSFDVPAGVTNLSFTMSGGTGDADLYVQYGASPTTSSYDCRPWKSGNAESCPISTAQAGTYYVMVQGYSAFSGVSLVANYTESTSGGGTGGAATYTNTNNYTIPDNNTTGITSPITVTRTGDSGTVSVSVGVVHTYIGDLTIQLVSPTGQTVVLHNKTGGGTDNINQTYSANMTGVESSGIWSLKAVDSARRDTGYIDTWSLSFQ</sequence>
<evidence type="ECO:0000256" key="1">
    <source>
        <dbReference type="ARBA" id="ARBA00011073"/>
    </source>
</evidence>
<feature type="chain" id="PRO_5046140478" evidence="8">
    <location>
        <begin position="39"/>
        <end position="826"/>
    </location>
</feature>
<keyword evidence="3 7" id="KW-0645">Protease</keyword>
<comment type="similarity">
    <text evidence="1 7">Belongs to the peptidase S8 family.</text>
</comment>
<dbReference type="InterPro" id="IPR002884">
    <property type="entry name" value="P_dom"/>
</dbReference>
<evidence type="ECO:0000313" key="11">
    <source>
        <dbReference type="Proteomes" id="UP000617555"/>
    </source>
</evidence>
<dbReference type="Pfam" id="PF01483">
    <property type="entry name" value="P_proprotein"/>
    <property type="match status" value="1"/>
</dbReference>
<gene>
    <name evidence="10" type="primary">sapSH</name>
    <name evidence="10" type="ORF">GCM10011607_04780</name>
</gene>
<comment type="caution">
    <text evidence="10">The sequence shown here is derived from an EMBL/GenBank/DDBJ whole genome shotgun (WGS) entry which is preliminary data.</text>
</comment>
<keyword evidence="4" id="KW-0479">Metal-binding</keyword>
<feature type="domain" description="P/Homo B" evidence="9">
    <location>
        <begin position="711"/>
        <end position="826"/>
    </location>
</feature>
<proteinExistence type="inferred from homology"/>
<dbReference type="CDD" id="cd04817">
    <property type="entry name" value="PA_VapT_like"/>
    <property type="match status" value="1"/>
</dbReference>
<dbReference type="Gene3D" id="3.40.50.200">
    <property type="entry name" value="Peptidase S8/S53 domain"/>
    <property type="match status" value="2"/>
</dbReference>
<dbReference type="InterPro" id="IPR003137">
    <property type="entry name" value="PA_domain"/>
</dbReference>
<dbReference type="InterPro" id="IPR022398">
    <property type="entry name" value="Peptidase_S8_His-AS"/>
</dbReference>
<dbReference type="PRINTS" id="PR00723">
    <property type="entry name" value="SUBTILISIN"/>
</dbReference>
<evidence type="ECO:0000256" key="7">
    <source>
        <dbReference type="PROSITE-ProRule" id="PRU01240"/>
    </source>
</evidence>
<keyword evidence="11" id="KW-1185">Reference proteome</keyword>
<accession>A0ABQ1IMM8</accession>
<keyword evidence="2" id="KW-0134">Cell wall</keyword>
<feature type="active site" description="Charge relay system" evidence="7">
    <location>
        <position position="525"/>
    </location>
</feature>
<keyword evidence="5 7" id="KW-0378">Hydrolase</keyword>
<evidence type="ECO:0000256" key="3">
    <source>
        <dbReference type="ARBA" id="ARBA00022670"/>
    </source>
</evidence>
<name>A0ABQ1IMM8_9GAMM</name>
<dbReference type="Pfam" id="PF05922">
    <property type="entry name" value="Inhibitor_I9"/>
    <property type="match status" value="1"/>
</dbReference>
<keyword evidence="6 7" id="KW-0720">Serine protease</keyword>
<feature type="signal peptide" evidence="8">
    <location>
        <begin position="1"/>
        <end position="38"/>
    </location>
</feature>
<keyword evidence="8" id="KW-0732">Signal</keyword>
<dbReference type="InterPro" id="IPR037045">
    <property type="entry name" value="S8pro/Inhibitor_I9_sf"/>
</dbReference>
<evidence type="ECO:0000256" key="6">
    <source>
        <dbReference type="ARBA" id="ARBA00022825"/>
    </source>
</evidence>
<reference evidence="11" key="1">
    <citation type="journal article" date="2019" name="Int. J. Syst. Evol. Microbiol.">
        <title>The Global Catalogue of Microorganisms (GCM) 10K type strain sequencing project: providing services to taxonomists for standard genome sequencing and annotation.</title>
        <authorList>
            <consortium name="The Broad Institute Genomics Platform"/>
            <consortium name="The Broad Institute Genome Sequencing Center for Infectious Disease"/>
            <person name="Wu L."/>
            <person name="Ma J."/>
        </authorList>
    </citation>
    <scope>NUCLEOTIDE SEQUENCE [LARGE SCALE GENOMIC DNA]</scope>
    <source>
        <strain evidence="11">CGMCC 1.15339</strain>
    </source>
</reference>